<reference evidence="3 4" key="1">
    <citation type="submission" date="2019-04" db="EMBL/GenBank/DDBJ databases">
        <title>Draft genome sequence of Rickettsia asiatica Maytaro1284.</title>
        <authorList>
            <person name="Thu M."/>
            <person name="Qiu Y."/>
            <person name="Nakao R."/>
        </authorList>
    </citation>
    <scope>NUCLEOTIDE SEQUENCE [LARGE SCALE GENOMIC DNA]</scope>
    <source>
        <strain evidence="3 4">Maytaro1284</strain>
    </source>
</reference>
<dbReference type="Pfam" id="PF07916">
    <property type="entry name" value="TraG_N"/>
    <property type="match status" value="1"/>
</dbReference>
<name>A0A510G9D4_9RICK</name>
<proteinExistence type="predicted"/>
<accession>A0A510G9D4</accession>
<protein>
    <recommendedName>
        <fullName evidence="2">TraG N-terminal Proteobacteria domain-containing protein</fullName>
    </recommendedName>
</protein>
<gene>
    <name evidence="3" type="ORF">RAS_04640</name>
</gene>
<evidence type="ECO:0000256" key="1">
    <source>
        <dbReference type="SAM" id="Phobius"/>
    </source>
</evidence>
<dbReference type="AlphaFoldDB" id="A0A510G9D4"/>
<dbReference type="Proteomes" id="UP000321183">
    <property type="component" value="Chromosome"/>
</dbReference>
<dbReference type="InterPro" id="IPR012931">
    <property type="entry name" value="TraG_N_Proteobacteria"/>
</dbReference>
<evidence type="ECO:0000313" key="3">
    <source>
        <dbReference type="EMBL" id="BBJ31355.1"/>
    </source>
</evidence>
<evidence type="ECO:0000259" key="2">
    <source>
        <dbReference type="Pfam" id="PF07916"/>
    </source>
</evidence>
<feature type="transmembrane region" description="Helical" evidence="1">
    <location>
        <begin position="87"/>
        <end position="110"/>
    </location>
</feature>
<evidence type="ECO:0000313" key="4">
    <source>
        <dbReference type="Proteomes" id="UP000321183"/>
    </source>
</evidence>
<dbReference type="KEGG" id="ras:RAS_04640"/>
<keyword evidence="1" id="KW-1133">Transmembrane helix</keyword>
<keyword evidence="1" id="KW-0812">Transmembrane</keyword>
<keyword evidence="4" id="KW-1185">Reference proteome</keyword>
<sequence length="112" mass="12928">MLLNANREAYDDLREKFSLSRIYPQLVSMNATRGLFQQSFSYLIAGEMAANLMPILQSVFFALVICLIFVVFPMSMLPGGYMIFKTWITLIIWVTSWPVFFTVIHCLGMISW</sequence>
<keyword evidence="1" id="KW-0472">Membrane</keyword>
<dbReference type="EMBL" id="AP019563">
    <property type="protein sequence ID" value="BBJ31355.1"/>
    <property type="molecule type" value="Genomic_DNA"/>
</dbReference>
<feature type="domain" description="TraG N-terminal Proteobacteria" evidence="2">
    <location>
        <begin position="29"/>
        <end position="111"/>
    </location>
</feature>
<organism evidence="3 4">
    <name type="scientific">Rickettsia asiatica</name>
    <dbReference type="NCBI Taxonomy" id="238800"/>
    <lineage>
        <taxon>Bacteria</taxon>
        <taxon>Pseudomonadati</taxon>
        <taxon>Pseudomonadota</taxon>
        <taxon>Alphaproteobacteria</taxon>
        <taxon>Rickettsiales</taxon>
        <taxon>Rickettsiaceae</taxon>
        <taxon>Rickettsieae</taxon>
        <taxon>Rickettsia</taxon>
        <taxon>spotted fever group</taxon>
    </lineage>
</organism>
<feature type="transmembrane region" description="Helical" evidence="1">
    <location>
        <begin position="55"/>
        <end position="75"/>
    </location>
</feature>